<dbReference type="AlphaFoldDB" id="A0A7G2CGP0"/>
<dbReference type="EMBL" id="LR877152">
    <property type="protein sequence ID" value="CAD2217352.1"/>
    <property type="molecule type" value="Genomic_DNA"/>
</dbReference>
<dbReference type="Proteomes" id="UP000515908">
    <property type="component" value="Chromosome 08"/>
</dbReference>
<proteinExistence type="predicted"/>
<evidence type="ECO:0000256" key="1">
    <source>
        <dbReference type="SAM" id="MobiDB-lite"/>
    </source>
</evidence>
<feature type="region of interest" description="Disordered" evidence="1">
    <location>
        <begin position="190"/>
        <end position="209"/>
    </location>
</feature>
<organism evidence="2 3">
    <name type="scientific">Angomonas deanei</name>
    <dbReference type="NCBI Taxonomy" id="59799"/>
    <lineage>
        <taxon>Eukaryota</taxon>
        <taxon>Discoba</taxon>
        <taxon>Euglenozoa</taxon>
        <taxon>Kinetoplastea</taxon>
        <taxon>Metakinetoplastina</taxon>
        <taxon>Trypanosomatida</taxon>
        <taxon>Trypanosomatidae</taxon>
        <taxon>Strigomonadinae</taxon>
        <taxon>Angomonas</taxon>
    </lineage>
</organism>
<evidence type="ECO:0000313" key="2">
    <source>
        <dbReference type="EMBL" id="CAD2217352.1"/>
    </source>
</evidence>
<name>A0A7G2CGP0_9TRYP</name>
<feature type="compositionally biased region" description="Low complexity" evidence="1">
    <location>
        <begin position="501"/>
        <end position="514"/>
    </location>
</feature>
<evidence type="ECO:0000313" key="3">
    <source>
        <dbReference type="Proteomes" id="UP000515908"/>
    </source>
</evidence>
<feature type="region of interest" description="Disordered" evidence="1">
    <location>
        <begin position="85"/>
        <end position="145"/>
    </location>
</feature>
<protein>
    <submittedName>
        <fullName evidence="2">Uncharacterized protein</fullName>
    </submittedName>
</protein>
<gene>
    <name evidence="2" type="ORF">ADEAN_000483000</name>
</gene>
<dbReference type="VEuPathDB" id="TriTrypDB:ADEAN_000483000"/>
<feature type="compositionally biased region" description="Low complexity" evidence="1">
    <location>
        <begin position="87"/>
        <end position="116"/>
    </location>
</feature>
<feature type="region of interest" description="Disordered" evidence="1">
    <location>
        <begin position="682"/>
        <end position="712"/>
    </location>
</feature>
<sequence length="1013" mass="109330">MNSSRLRSTVGARGQSPEARGALNNPHVPRSPGLATKFTNSTTTAPRKKKTMAGSPLKKGRPGPGYLSSTAPPLGVSKLLAVEGKRASITSSPSSRRGSSQAATPVRGSSQPQSLSPQPPAQSRPVNHPRQKAATPPPSHGATYMVGTAVLNPNLPIAPSVQSAVREVSLGHDPLAPPARPPVGAVLRDAASTPEVQQSPTREGDPPSLPYFLPTAKSTAATTLITEISSKEKSAPQCMEVLRQRYGTTAHDTVPEEGLEEMFANAVPRAYAREILPSLLHAEERAEELASIRRLIDWTVSIPTPETVPPPSITFLSEQGKPVPQVTSVVYTLDTATGTLSLTSVSSKETTKEEVDHFGSCRMNKTLPASSGKGELLETKTVGATVDKMNDVGLYRIRKVVGLLPGLAEKVGLERVLEFVVTTPTREMFLSAPYVDAEEGDVVVHLNLGLEGAVRFDVKGVDCGSVDPLTGQLQESSNTLHCVIQVKTALGGRGGRDVGGRSRTFSNSAAATSPTKKKSARPQEKGPFSFPLDNPHTLLYEELSQTNTEFLLKKRYKLKKTSELRQKKSHKAKSERVDLEGSVLSDAAEEMTPAVLQQAVKTAQEKEEETEKENVEFRTQASNSPWFSLGSLQLPIGHFRLSAWQHRFTELFTSTGNQELFRTDVRLEVKKSAKRDLRELLNAMGSSKGVGNSGSMSRRRSSTKRSSLQADSLLIHSTAEGENANAKNNEKIRQLILCLLLEENKNSRQLYSDITQLCDVYVTSAYSRTSSISGGTRDHLQRKAATLLVPADNGSSPLQVPGSPRGKLNGQSREEINILLDALELAMVATFTIGCFSHCSQYALQRVHGMCVREQDTTAYFNSAQRDLAEVYLFYGDGKSATMVAEDVLSLAERIHGPNSPEAVEATLLLALASISCTEGKRAAEVLPPLHEAVQKGEVTLPAHLQAQIHIAVAYTRPNIGSHQLDRHGLTTDSVVAELNRAHALLRGDGDLAEMDKSFSTVLHGQVLLHGPT</sequence>
<keyword evidence="3" id="KW-1185">Reference proteome</keyword>
<accession>A0A7G2CGP0</accession>
<reference evidence="2 3" key="1">
    <citation type="submission" date="2020-08" db="EMBL/GenBank/DDBJ databases">
        <authorList>
            <person name="Newling K."/>
            <person name="Davey J."/>
            <person name="Forrester S."/>
        </authorList>
    </citation>
    <scope>NUCLEOTIDE SEQUENCE [LARGE SCALE GENOMIC DNA]</scope>
    <source>
        <strain evidence="3">Crithidia deanei Carvalho (ATCC PRA-265)</strain>
    </source>
</reference>
<feature type="region of interest" description="Disordered" evidence="1">
    <location>
        <begin position="491"/>
        <end position="532"/>
    </location>
</feature>
<feature type="region of interest" description="Disordered" evidence="1">
    <location>
        <begin position="1"/>
        <end position="73"/>
    </location>
</feature>